<protein>
    <submittedName>
        <fullName evidence="2">Uncharacterized protein</fullName>
    </submittedName>
</protein>
<dbReference type="EMBL" id="VIEB01000542">
    <property type="protein sequence ID" value="TQD87267.1"/>
    <property type="molecule type" value="Genomic_DNA"/>
</dbReference>
<name>A0A540LLA8_MALBA</name>
<feature type="region of interest" description="Disordered" evidence="1">
    <location>
        <begin position="17"/>
        <end position="61"/>
    </location>
</feature>
<keyword evidence="3" id="KW-1185">Reference proteome</keyword>
<comment type="caution">
    <text evidence="2">The sequence shown here is derived from an EMBL/GenBank/DDBJ whole genome shotgun (WGS) entry which is preliminary data.</text>
</comment>
<accession>A0A540LLA8</accession>
<feature type="compositionally biased region" description="Basic and acidic residues" evidence="1">
    <location>
        <begin position="44"/>
        <end position="61"/>
    </location>
</feature>
<evidence type="ECO:0000313" key="3">
    <source>
        <dbReference type="Proteomes" id="UP000315295"/>
    </source>
</evidence>
<proteinExistence type="predicted"/>
<evidence type="ECO:0000256" key="1">
    <source>
        <dbReference type="SAM" id="MobiDB-lite"/>
    </source>
</evidence>
<reference evidence="2 3" key="1">
    <citation type="journal article" date="2019" name="G3 (Bethesda)">
        <title>Sequencing of a Wild Apple (Malus baccata) Genome Unravels the Differences Between Cultivated and Wild Apple Species Regarding Disease Resistance and Cold Tolerance.</title>
        <authorList>
            <person name="Chen X."/>
        </authorList>
    </citation>
    <scope>NUCLEOTIDE SEQUENCE [LARGE SCALE GENOMIC DNA]</scope>
    <source>
        <strain evidence="3">cv. Shandingzi</strain>
        <tissue evidence="2">Leaves</tissue>
    </source>
</reference>
<dbReference type="Proteomes" id="UP000315295">
    <property type="component" value="Unassembled WGS sequence"/>
</dbReference>
<sequence>MASFYPEEYLYEEIHRSRAQGARGSREGRVVLARGGGQQIPRGQETRGRSREAGRGCHAEG</sequence>
<evidence type="ECO:0000313" key="2">
    <source>
        <dbReference type="EMBL" id="TQD87267.1"/>
    </source>
</evidence>
<dbReference type="AlphaFoldDB" id="A0A540LLA8"/>
<organism evidence="2 3">
    <name type="scientific">Malus baccata</name>
    <name type="common">Siberian crab apple</name>
    <name type="synonym">Pyrus baccata</name>
    <dbReference type="NCBI Taxonomy" id="106549"/>
    <lineage>
        <taxon>Eukaryota</taxon>
        <taxon>Viridiplantae</taxon>
        <taxon>Streptophyta</taxon>
        <taxon>Embryophyta</taxon>
        <taxon>Tracheophyta</taxon>
        <taxon>Spermatophyta</taxon>
        <taxon>Magnoliopsida</taxon>
        <taxon>eudicotyledons</taxon>
        <taxon>Gunneridae</taxon>
        <taxon>Pentapetalae</taxon>
        <taxon>rosids</taxon>
        <taxon>fabids</taxon>
        <taxon>Rosales</taxon>
        <taxon>Rosaceae</taxon>
        <taxon>Amygdaloideae</taxon>
        <taxon>Maleae</taxon>
        <taxon>Malus</taxon>
    </lineage>
</organism>
<gene>
    <name evidence="2" type="ORF">C1H46_027166</name>
</gene>